<dbReference type="PANTHER" id="PTHR46832:SF1">
    <property type="entry name" value="5'-METHYLTHIOADENOSINE_S-ADENOSYLHOMOCYSTEINE NUCLEOSIDASE"/>
    <property type="match status" value="1"/>
</dbReference>
<dbReference type="NCBIfam" id="TIGR03468">
    <property type="entry name" value="HpnG"/>
    <property type="match status" value="1"/>
</dbReference>
<dbReference type="Gene3D" id="3.40.50.1580">
    <property type="entry name" value="Nucleoside phosphorylase domain"/>
    <property type="match status" value="1"/>
</dbReference>
<organism evidence="2 3">
    <name type="scientific">Nitrosomonas halophila</name>
    <dbReference type="NCBI Taxonomy" id="44576"/>
    <lineage>
        <taxon>Bacteria</taxon>
        <taxon>Pseudomonadati</taxon>
        <taxon>Pseudomonadota</taxon>
        <taxon>Betaproteobacteria</taxon>
        <taxon>Nitrosomonadales</taxon>
        <taxon>Nitrosomonadaceae</taxon>
        <taxon>Nitrosomonas</taxon>
    </lineage>
</organism>
<dbReference type="InterPro" id="IPR035994">
    <property type="entry name" value="Nucleoside_phosphorylase_sf"/>
</dbReference>
<name>A0A1H3L0F1_9PROT</name>
<accession>A0A1H3L0F1</accession>
<dbReference type="STRING" id="44576.SAMN05421881_104414"/>
<keyword evidence="3" id="KW-1185">Reference proteome</keyword>
<dbReference type="GO" id="GO:0008930">
    <property type="term" value="F:methylthioadenosine nucleosidase activity"/>
    <property type="evidence" value="ECO:0007669"/>
    <property type="project" value="TreeGrafter"/>
</dbReference>
<dbReference type="InterPro" id="IPR000845">
    <property type="entry name" value="Nucleoside_phosphorylase_d"/>
</dbReference>
<sequence length="242" mass="25421">MSRVGIIVAMQAEARCITAQRLPFDQSLPLRENFFIRISGMGGVAAQRAAAALHGEQHMDALISFGVAGALQEDLQSGDLVLPDSIVGDRIYPTDVDWRMRVEQCLPVGAGIRVVNRAVAHSRQVQSTAAGKRALAAATHACAVDMESSAIAAVAADAGIPFIAVRAITDPVQISPPAALMGALQPDGSVHFARLMALLLKRSVGLGELLRLAPGMRAACATLKSVIRHAETELGRPPRPAA</sequence>
<dbReference type="GO" id="GO:0005829">
    <property type="term" value="C:cytosol"/>
    <property type="evidence" value="ECO:0007669"/>
    <property type="project" value="TreeGrafter"/>
</dbReference>
<dbReference type="PANTHER" id="PTHR46832">
    <property type="entry name" value="5'-METHYLTHIOADENOSINE/S-ADENOSYLHOMOCYSTEINE NUCLEOSIDASE"/>
    <property type="match status" value="1"/>
</dbReference>
<protein>
    <submittedName>
        <fullName evidence="2">Hopanoid-associated phosphorylase</fullName>
    </submittedName>
</protein>
<dbReference type="Pfam" id="PF01048">
    <property type="entry name" value="PNP_UDP_1"/>
    <property type="match status" value="1"/>
</dbReference>
<dbReference type="EMBL" id="FNOY01000044">
    <property type="protein sequence ID" value="SDY57871.1"/>
    <property type="molecule type" value="Genomic_DNA"/>
</dbReference>
<dbReference type="GO" id="GO:0008782">
    <property type="term" value="F:adenosylhomocysteine nucleosidase activity"/>
    <property type="evidence" value="ECO:0007669"/>
    <property type="project" value="TreeGrafter"/>
</dbReference>
<dbReference type="SUPFAM" id="SSF53167">
    <property type="entry name" value="Purine and uridine phosphorylases"/>
    <property type="match status" value="1"/>
</dbReference>
<evidence type="ECO:0000313" key="3">
    <source>
        <dbReference type="Proteomes" id="UP000198640"/>
    </source>
</evidence>
<dbReference type="InterPro" id="IPR017831">
    <property type="entry name" value="Hopanoid-assoc_phosphoryl_HpnG"/>
</dbReference>
<dbReference type="GO" id="GO:0009116">
    <property type="term" value="P:nucleoside metabolic process"/>
    <property type="evidence" value="ECO:0007669"/>
    <property type="project" value="InterPro"/>
</dbReference>
<dbReference type="OrthoDB" id="2374434at2"/>
<gene>
    <name evidence="2" type="ORF">SAMN05421881_104414</name>
</gene>
<feature type="domain" description="Nucleoside phosphorylase" evidence="1">
    <location>
        <begin position="36"/>
        <end position="173"/>
    </location>
</feature>
<proteinExistence type="predicted"/>
<dbReference type="AlphaFoldDB" id="A0A1H3L0F1"/>
<evidence type="ECO:0000313" key="2">
    <source>
        <dbReference type="EMBL" id="SDY57871.1"/>
    </source>
</evidence>
<reference evidence="2 3" key="1">
    <citation type="submission" date="2016-10" db="EMBL/GenBank/DDBJ databases">
        <authorList>
            <person name="de Groot N.N."/>
        </authorList>
    </citation>
    <scope>NUCLEOTIDE SEQUENCE [LARGE SCALE GENOMIC DNA]</scope>
    <source>
        <strain evidence="2 3">Nm1</strain>
    </source>
</reference>
<dbReference type="Proteomes" id="UP000198640">
    <property type="component" value="Unassembled WGS sequence"/>
</dbReference>
<dbReference type="GO" id="GO:0019284">
    <property type="term" value="P:L-methionine salvage from S-adenosylmethionine"/>
    <property type="evidence" value="ECO:0007669"/>
    <property type="project" value="TreeGrafter"/>
</dbReference>
<dbReference type="RefSeq" id="WP_090414862.1">
    <property type="nucleotide sequence ID" value="NZ_FNOY01000044.1"/>
</dbReference>
<evidence type="ECO:0000259" key="1">
    <source>
        <dbReference type="Pfam" id="PF01048"/>
    </source>
</evidence>